<dbReference type="EMBL" id="MT141607">
    <property type="protein sequence ID" value="QJA68329.1"/>
    <property type="molecule type" value="Genomic_DNA"/>
</dbReference>
<name>A0A6M3JDQ7_9ZZZZ</name>
<protein>
    <submittedName>
        <fullName evidence="1">Uncharacterized protein</fullName>
    </submittedName>
</protein>
<proteinExistence type="predicted"/>
<evidence type="ECO:0000313" key="1">
    <source>
        <dbReference type="EMBL" id="QJA68329.1"/>
    </source>
</evidence>
<gene>
    <name evidence="1" type="ORF">MM415A07045_0007</name>
</gene>
<sequence length="50" mass="6052">MDNLEEFVEKEKLKVLNFILEDMAVEDGKVVRPYPWFVKTKKYYKEKLGL</sequence>
<organism evidence="1">
    <name type="scientific">viral metagenome</name>
    <dbReference type="NCBI Taxonomy" id="1070528"/>
    <lineage>
        <taxon>unclassified sequences</taxon>
        <taxon>metagenomes</taxon>
        <taxon>organismal metagenomes</taxon>
    </lineage>
</organism>
<reference evidence="1" key="1">
    <citation type="submission" date="2020-03" db="EMBL/GenBank/DDBJ databases">
        <title>The deep terrestrial virosphere.</title>
        <authorList>
            <person name="Holmfeldt K."/>
            <person name="Nilsson E."/>
            <person name="Simone D."/>
            <person name="Lopez-Fernandez M."/>
            <person name="Wu X."/>
            <person name="de Brujin I."/>
            <person name="Lundin D."/>
            <person name="Andersson A."/>
            <person name="Bertilsson S."/>
            <person name="Dopson M."/>
        </authorList>
    </citation>
    <scope>NUCLEOTIDE SEQUENCE</scope>
    <source>
        <strain evidence="1">MM415A07045</strain>
    </source>
</reference>
<accession>A0A6M3JDQ7</accession>
<dbReference type="AlphaFoldDB" id="A0A6M3JDQ7"/>